<keyword evidence="6" id="KW-1185">Reference proteome</keyword>
<feature type="repeat" description="ANK" evidence="3">
    <location>
        <begin position="59"/>
        <end position="91"/>
    </location>
</feature>
<dbReference type="Pfam" id="PF12796">
    <property type="entry name" value="Ank_2"/>
    <property type="match status" value="1"/>
</dbReference>
<evidence type="ECO:0000256" key="1">
    <source>
        <dbReference type="ARBA" id="ARBA00022737"/>
    </source>
</evidence>
<feature type="region of interest" description="Disordered" evidence="4">
    <location>
        <begin position="148"/>
        <end position="167"/>
    </location>
</feature>
<dbReference type="InterPro" id="IPR036770">
    <property type="entry name" value="Ankyrin_rpt-contain_sf"/>
</dbReference>
<evidence type="ECO:0000256" key="4">
    <source>
        <dbReference type="SAM" id="MobiDB-lite"/>
    </source>
</evidence>
<dbReference type="PROSITE" id="PS50297">
    <property type="entry name" value="ANK_REP_REGION"/>
    <property type="match status" value="1"/>
</dbReference>
<protein>
    <submittedName>
        <fullName evidence="5">Ankyrin repeat domain-containing protein</fullName>
    </submittedName>
</protein>
<dbReference type="Gene3D" id="1.25.40.20">
    <property type="entry name" value="Ankyrin repeat-containing domain"/>
    <property type="match status" value="1"/>
</dbReference>
<accession>A0A7H0GJD7</accession>
<dbReference type="PANTHER" id="PTHR24173">
    <property type="entry name" value="ANKYRIN REPEAT CONTAINING"/>
    <property type="match status" value="1"/>
</dbReference>
<evidence type="ECO:0000256" key="3">
    <source>
        <dbReference type="PROSITE-ProRule" id="PRU00023"/>
    </source>
</evidence>
<evidence type="ECO:0000256" key="2">
    <source>
        <dbReference type="ARBA" id="ARBA00023043"/>
    </source>
</evidence>
<dbReference type="AlphaFoldDB" id="A0A7H0GJD7"/>
<dbReference type="SMART" id="SM00248">
    <property type="entry name" value="ANK"/>
    <property type="match status" value="3"/>
</dbReference>
<keyword evidence="2 3" id="KW-0040">ANK repeat</keyword>
<dbReference type="KEGG" id="daer:H9K75_21010"/>
<gene>
    <name evidence="5" type="ORF">H9K75_21010</name>
</gene>
<dbReference type="InterPro" id="IPR002110">
    <property type="entry name" value="Ankyrin_rpt"/>
</dbReference>
<proteinExistence type="predicted"/>
<dbReference type="PANTHER" id="PTHR24173:SF74">
    <property type="entry name" value="ANKYRIN REPEAT DOMAIN-CONTAINING PROTEIN 16"/>
    <property type="match status" value="1"/>
</dbReference>
<dbReference type="Proteomes" id="UP000516028">
    <property type="component" value="Chromosome"/>
</dbReference>
<dbReference type="RefSeq" id="WP_187724001.1">
    <property type="nucleotide sequence ID" value="NZ_CP060783.1"/>
</dbReference>
<evidence type="ECO:0000313" key="6">
    <source>
        <dbReference type="Proteomes" id="UP000516028"/>
    </source>
</evidence>
<organism evidence="5 6">
    <name type="scientific">Diaphorobacter aerolatus</name>
    <dbReference type="NCBI Taxonomy" id="1288495"/>
    <lineage>
        <taxon>Bacteria</taxon>
        <taxon>Pseudomonadati</taxon>
        <taxon>Pseudomonadota</taxon>
        <taxon>Betaproteobacteria</taxon>
        <taxon>Burkholderiales</taxon>
        <taxon>Comamonadaceae</taxon>
        <taxon>Diaphorobacter</taxon>
    </lineage>
</organism>
<dbReference type="EMBL" id="CP060783">
    <property type="protein sequence ID" value="QNP48403.1"/>
    <property type="molecule type" value="Genomic_DNA"/>
</dbReference>
<dbReference type="PROSITE" id="PS50088">
    <property type="entry name" value="ANK_REPEAT"/>
    <property type="match status" value="2"/>
</dbReference>
<reference evidence="5 6" key="1">
    <citation type="submission" date="2020-08" db="EMBL/GenBank/DDBJ databases">
        <title>Genome sequence of Diaphorobacter aerolatus KACC 16536T.</title>
        <authorList>
            <person name="Hyun D.-W."/>
            <person name="Bae J.-W."/>
        </authorList>
    </citation>
    <scope>NUCLEOTIDE SEQUENCE [LARGE SCALE GENOMIC DNA]</scope>
    <source>
        <strain evidence="5 6">KACC 16536</strain>
    </source>
</reference>
<keyword evidence="1" id="KW-0677">Repeat</keyword>
<evidence type="ECO:0000313" key="5">
    <source>
        <dbReference type="EMBL" id="QNP48403.1"/>
    </source>
</evidence>
<dbReference type="SUPFAM" id="SSF48403">
    <property type="entry name" value="Ankyrin repeat"/>
    <property type="match status" value="1"/>
</dbReference>
<sequence length="167" mass="18543">MNPNFALGAYVRAGDIDQVRRLVELGATVTSHLLMDACRGGHHEVAQYLIEHGADPQHNDQIALHWAITSGSIPTVRVLLKAGIELSSYRRNAVFDAERNEQPEIVRFLMNQCHHTLSDDEARLLKEHGYTLAIEIQDSRSFSENLDDTLAVKPAPKAKPEGNGPKL</sequence>
<feature type="repeat" description="ANK" evidence="3">
    <location>
        <begin position="34"/>
        <end position="61"/>
    </location>
</feature>
<name>A0A7H0GJD7_9BURK</name>